<evidence type="ECO:0000256" key="1">
    <source>
        <dbReference type="ARBA" id="ARBA00005031"/>
    </source>
</evidence>
<dbReference type="InterPro" id="IPR036849">
    <property type="entry name" value="Enolase-like_C_sf"/>
</dbReference>
<dbReference type="UniPathway" id="UPA00109">
    <property type="reaction ID" value="UER00187"/>
</dbReference>
<dbReference type="SUPFAM" id="SSF54826">
    <property type="entry name" value="Enolase N-terminal domain-like"/>
    <property type="match status" value="1"/>
</dbReference>
<evidence type="ECO:0000256" key="6">
    <source>
        <dbReference type="ARBA" id="ARBA00023239"/>
    </source>
</evidence>
<comment type="caution">
    <text evidence="12">The sequence shown here is derived from an EMBL/GenBank/DDBJ whole genome shotgun (WGS) entry which is preliminary data.</text>
</comment>
<dbReference type="PIRSF" id="PIRSF001400">
    <property type="entry name" value="Enolase"/>
    <property type="match status" value="1"/>
</dbReference>
<dbReference type="InterPro" id="IPR000941">
    <property type="entry name" value="Enolase"/>
</dbReference>
<keyword evidence="4 9" id="KW-0460">Magnesium</keyword>
<dbReference type="InterPro" id="IPR020810">
    <property type="entry name" value="Enolase_C"/>
</dbReference>
<proteinExistence type="inferred from homology"/>
<feature type="binding site" evidence="8">
    <location>
        <position position="291"/>
    </location>
    <ligand>
        <name>substrate</name>
    </ligand>
</feature>
<feature type="domain" description="Enolase N-terminal" evidence="11">
    <location>
        <begin position="3"/>
        <end position="117"/>
    </location>
</feature>
<sequence length="391" mass="44531">MRIVDARARIVLNSRGEPILEVEINRSSEAVPLGASRGSHEVSRLEIEKAVEIFNSELVDFLKTYDIQTLGDLKNFEEDFLTIGGIKRYGGDILLAIEYAILRAWANYYNKPIYAFFNEKPKFNIKILANVVGGGAHSKWRGPSVQEFLIVPYVEDIRLAVFLSSYIHKKIGERLETLDKKFMYGRNDEGAWVTSLDEDSILSLLSSIREEIKKEYSIDIKLGIDMAATHLYKEGVYRYRGKEYSREDFISEINRMIKDYKLFYVEDPLFEEDFEGFSEINKSTDALITGDDLTVTNTERIKKAIEKNSVKAVIIKPDQVGSLIKVIEAVELCKRNNIIPVLSHRSGETESNILAHLAVGLEIPFVKFGISGGERISKLNELIRIFEKIKS</sequence>
<dbReference type="GO" id="GO:0000015">
    <property type="term" value="C:phosphopyruvate hydratase complex"/>
    <property type="evidence" value="ECO:0007669"/>
    <property type="project" value="InterPro"/>
</dbReference>
<dbReference type="AlphaFoldDB" id="A0A397WRH0"/>
<reference evidence="12 13" key="1">
    <citation type="journal article" date="2018" name="Syst. Appl. Microbiol.">
        <title>A new symbiotic nanoarchaeote (Candidatus Nanoclepta minutus) and its host (Zestosphaera tikiterensis gen. nov., sp. nov.) from a New Zealand hot spring.</title>
        <authorList>
            <person name="St John E."/>
            <person name="Liu Y."/>
            <person name="Podar M."/>
            <person name="Stott M.B."/>
            <person name="Meneghin J."/>
            <person name="Chen Z."/>
            <person name="Lagutin K."/>
            <person name="Mitchell K."/>
            <person name="Reysenbach A.L."/>
        </authorList>
    </citation>
    <scope>NUCLEOTIDE SEQUENCE [LARGE SCALE GENOMIC DNA]</scope>
    <source>
        <strain evidence="12">NZ3</strain>
    </source>
</reference>
<dbReference type="PRINTS" id="PR00148">
    <property type="entry name" value="ENOLASE"/>
</dbReference>
<evidence type="ECO:0000256" key="4">
    <source>
        <dbReference type="ARBA" id="ARBA00022842"/>
    </source>
</evidence>
<evidence type="ECO:0000256" key="8">
    <source>
        <dbReference type="PIRSR" id="PIRSR001400-2"/>
    </source>
</evidence>
<feature type="domain" description="Enolase C-terminal TIM barrel" evidence="10">
    <location>
        <begin position="125"/>
        <end position="391"/>
    </location>
</feature>
<dbReference type="GO" id="GO:0004634">
    <property type="term" value="F:phosphopyruvate hydratase activity"/>
    <property type="evidence" value="ECO:0007669"/>
    <property type="project" value="UniProtKB-EC"/>
</dbReference>
<keyword evidence="5" id="KW-0324">Glycolysis</keyword>
<feature type="binding site" evidence="8">
    <location>
        <position position="367"/>
    </location>
    <ligand>
        <name>substrate</name>
    </ligand>
</feature>
<keyword evidence="6" id="KW-0456">Lyase</keyword>
<feature type="active site" description="Proton donor" evidence="7">
    <location>
        <position position="189"/>
    </location>
</feature>
<dbReference type="GO" id="GO:0006096">
    <property type="term" value="P:glycolytic process"/>
    <property type="evidence" value="ECO:0007669"/>
    <property type="project" value="UniProtKB-UniPathway"/>
</dbReference>
<dbReference type="GO" id="GO:0000287">
    <property type="term" value="F:magnesium ion binding"/>
    <property type="evidence" value="ECO:0007669"/>
    <property type="project" value="InterPro"/>
</dbReference>
<dbReference type="Pfam" id="PF00113">
    <property type="entry name" value="Enolase_C"/>
    <property type="match status" value="1"/>
</dbReference>
<dbReference type="Proteomes" id="UP000266622">
    <property type="component" value="Unassembled WGS sequence"/>
</dbReference>
<feature type="binding site" evidence="9">
    <location>
        <position position="266"/>
    </location>
    <ligand>
        <name>Mg(2+)</name>
        <dbReference type="ChEBI" id="CHEBI:18420"/>
    </ligand>
</feature>
<evidence type="ECO:0000259" key="11">
    <source>
        <dbReference type="SMART" id="SM01193"/>
    </source>
</evidence>
<comment type="cofactor">
    <cofactor evidence="9">
        <name>Mg(2+)</name>
        <dbReference type="ChEBI" id="CHEBI:18420"/>
    </cofactor>
    <text evidence="9">Mg(2+) is required for catalysis and for stabilizing the dimer.</text>
</comment>
<evidence type="ECO:0000259" key="10">
    <source>
        <dbReference type="SMART" id="SM01192"/>
    </source>
</evidence>
<feature type="active site" description="Proton acceptor" evidence="7">
    <location>
        <position position="316"/>
    </location>
</feature>
<dbReference type="SMART" id="SM01193">
    <property type="entry name" value="Enolase_N"/>
    <property type="match status" value="1"/>
</dbReference>
<dbReference type="EMBL" id="MWMI01000001">
    <property type="protein sequence ID" value="RIB35663.1"/>
    <property type="molecule type" value="Genomic_DNA"/>
</dbReference>
<gene>
    <name evidence="12" type="ORF">BXU00_01000</name>
</gene>
<evidence type="ECO:0000256" key="3">
    <source>
        <dbReference type="ARBA" id="ARBA00012058"/>
    </source>
</evidence>
<feature type="binding site" evidence="9">
    <location>
        <position position="225"/>
    </location>
    <ligand>
        <name>Mg(2+)</name>
        <dbReference type="ChEBI" id="CHEBI:18420"/>
    </ligand>
</feature>
<evidence type="ECO:0000313" key="12">
    <source>
        <dbReference type="EMBL" id="RIB35663.1"/>
    </source>
</evidence>
<feature type="binding site" evidence="8">
    <location>
        <position position="147"/>
    </location>
    <ligand>
        <name>substrate</name>
    </ligand>
</feature>
<feature type="binding site" evidence="8">
    <location>
        <begin position="343"/>
        <end position="346"/>
    </location>
    <ligand>
        <name>substrate</name>
    </ligand>
</feature>
<evidence type="ECO:0000256" key="7">
    <source>
        <dbReference type="PIRSR" id="PIRSR001400-1"/>
    </source>
</evidence>
<dbReference type="SMART" id="SM01192">
    <property type="entry name" value="Enolase_C"/>
    <property type="match status" value="1"/>
</dbReference>
<evidence type="ECO:0000256" key="2">
    <source>
        <dbReference type="ARBA" id="ARBA00009604"/>
    </source>
</evidence>
<dbReference type="EC" id="4.2.1.11" evidence="3"/>
<feature type="binding site" evidence="9">
    <location>
        <position position="291"/>
    </location>
    <ligand>
        <name>Mg(2+)</name>
        <dbReference type="ChEBI" id="CHEBI:18420"/>
    </ligand>
</feature>
<feature type="binding site" evidence="8">
    <location>
        <position position="137"/>
    </location>
    <ligand>
        <name>substrate</name>
    </ligand>
</feature>
<name>A0A397WRH0_9ARCH</name>
<protein>
    <recommendedName>
        <fullName evidence="3">phosphopyruvate hydratase</fullName>
        <ecNumber evidence="3">4.2.1.11</ecNumber>
    </recommendedName>
</protein>
<dbReference type="InterPro" id="IPR029017">
    <property type="entry name" value="Enolase-like_N"/>
</dbReference>
<evidence type="ECO:0000256" key="5">
    <source>
        <dbReference type="ARBA" id="ARBA00023152"/>
    </source>
</evidence>
<dbReference type="PANTHER" id="PTHR11902">
    <property type="entry name" value="ENOLASE"/>
    <property type="match status" value="1"/>
</dbReference>
<comment type="pathway">
    <text evidence="1">Carbohydrate degradation; glycolysis; pyruvate from D-glyceraldehyde 3-phosphate: step 4/5.</text>
</comment>
<keyword evidence="9" id="KW-0479">Metal-binding</keyword>
<evidence type="ECO:0000313" key="13">
    <source>
        <dbReference type="Proteomes" id="UP000266622"/>
    </source>
</evidence>
<comment type="similarity">
    <text evidence="2">Belongs to the enolase family.</text>
</comment>
<dbReference type="Gene3D" id="3.20.20.120">
    <property type="entry name" value="Enolase-like C-terminal domain"/>
    <property type="match status" value="1"/>
</dbReference>
<dbReference type="InterPro" id="IPR020811">
    <property type="entry name" value="Enolase_N"/>
</dbReference>
<dbReference type="Gene3D" id="3.30.390.10">
    <property type="entry name" value="Enolase-like, N-terminal domain"/>
    <property type="match status" value="1"/>
</dbReference>
<evidence type="ECO:0000256" key="9">
    <source>
        <dbReference type="PIRSR" id="PIRSR001400-3"/>
    </source>
</evidence>
<organism evidence="12 13">
    <name type="scientific">Candidatus Nanoclepta minutus</name>
    <dbReference type="NCBI Taxonomy" id="1940235"/>
    <lineage>
        <taxon>Archaea</taxon>
        <taxon>Nanobdellota</taxon>
        <taxon>Candidatus Nanoclepta</taxon>
    </lineage>
</organism>
<dbReference type="PANTHER" id="PTHR11902:SF1">
    <property type="entry name" value="ENOLASE"/>
    <property type="match status" value="1"/>
</dbReference>
<feature type="binding site" evidence="8">
    <location>
        <position position="266"/>
    </location>
    <ligand>
        <name>substrate</name>
    </ligand>
</feature>
<accession>A0A397WRH0</accession>
<dbReference type="SUPFAM" id="SSF51604">
    <property type="entry name" value="Enolase C-terminal domain-like"/>
    <property type="match status" value="1"/>
</dbReference>